<gene>
    <name evidence="1" type="ORF">DLM75_14245</name>
</gene>
<proteinExistence type="predicted"/>
<comment type="caution">
    <text evidence="1">The sequence shown here is derived from an EMBL/GenBank/DDBJ whole genome shotgun (WGS) entry which is preliminary data.</text>
</comment>
<dbReference type="Proteomes" id="UP000265798">
    <property type="component" value="Unassembled WGS sequence"/>
</dbReference>
<organism evidence="1 2">
    <name type="scientific">Leptospira stimsonii</name>
    <dbReference type="NCBI Taxonomy" id="2202203"/>
    <lineage>
        <taxon>Bacteria</taxon>
        <taxon>Pseudomonadati</taxon>
        <taxon>Spirochaetota</taxon>
        <taxon>Spirochaetia</taxon>
        <taxon>Leptospirales</taxon>
        <taxon>Leptospiraceae</taxon>
        <taxon>Leptospira</taxon>
    </lineage>
</organism>
<evidence type="ECO:0000313" key="1">
    <source>
        <dbReference type="EMBL" id="RHX90079.1"/>
    </source>
</evidence>
<reference evidence="2" key="1">
    <citation type="submission" date="2018-05" db="EMBL/GenBank/DDBJ databases">
        <title>Leptospira yasudae sp. nov. and Leptospira stimsonii sp. nov., two pathogenic species of the genus Leptospira isolated from environmental sources.</title>
        <authorList>
            <person name="Casanovas-Massana A."/>
            <person name="Hamond C."/>
            <person name="Santos L.A."/>
            <person name="Hacker K.P."/>
            <person name="Balassiano I."/>
            <person name="Medeiros M.A."/>
            <person name="Reis M.G."/>
            <person name="Ko A.I."/>
            <person name="Wunder E.A."/>
        </authorList>
    </citation>
    <scope>NUCLEOTIDE SEQUENCE [LARGE SCALE GENOMIC DNA]</scope>
    <source>
        <strain evidence="2">Yale</strain>
    </source>
</reference>
<dbReference type="EMBL" id="QHCT01000003">
    <property type="protein sequence ID" value="RHX90079.1"/>
    <property type="molecule type" value="Genomic_DNA"/>
</dbReference>
<protein>
    <submittedName>
        <fullName evidence="1">Uncharacterized protein</fullName>
    </submittedName>
</protein>
<accession>A0A396Z3S7</accession>
<name>A0A396Z3S7_9LEPT</name>
<sequence length="119" mass="12791">MGGGGGLAGKLRETFLYHKIALPARRISLVGTTTKIFRETRAAPPSSGGGGGLAGKIRETFLYHKIALPARRISLVGTTTKILDLCRSNSFLRIGVSLIQVRFNSQKNVAKNSLSFEGF</sequence>
<dbReference type="AlphaFoldDB" id="A0A396Z3S7"/>
<evidence type="ECO:0000313" key="2">
    <source>
        <dbReference type="Proteomes" id="UP000265798"/>
    </source>
</evidence>